<dbReference type="AlphaFoldDB" id="A0A117MN77"/>
<keyword evidence="2" id="KW-1185">Reference proteome</keyword>
<name>A0A117MN77_CHLLI</name>
<reference evidence="1 2" key="1">
    <citation type="submission" date="2015-10" db="EMBL/GenBank/DDBJ databases">
        <title>Draft Genome Sequence of Chlorobium limicola strain Frasassi Growing under Artificial Lighting in the Frasassi Cave System.</title>
        <authorList>
            <person name="Mansor M."/>
            <person name="Macalady J."/>
        </authorList>
    </citation>
    <scope>NUCLEOTIDE SEQUENCE [LARGE SCALE GENOMIC DNA]</scope>
    <source>
        <strain evidence="1 2">Frasassi</strain>
    </source>
</reference>
<accession>A0A117MN77</accession>
<evidence type="ECO:0000313" key="1">
    <source>
        <dbReference type="EMBL" id="KUL26574.1"/>
    </source>
</evidence>
<sequence length="68" mass="8079">MNQEQKIMVINQYRFSQTSTLMAGADRFFVMIAEQLAQYYMILGRYILLIIDRYRPCLGLFRITSGYL</sequence>
<dbReference type="EMBL" id="LMBR01000154">
    <property type="protein sequence ID" value="KUL26574.1"/>
    <property type="molecule type" value="Genomic_DNA"/>
</dbReference>
<proteinExistence type="predicted"/>
<gene>
    <name evidence="1" type="ORF">ASB62_06365</name>
</gene>
<comment type="caution">
    <text evidence="1">The sequence shown here is derived from an EMBL/GenBank/DDBJ whole genome shotgun (WGS) entry which is preliminary data.</text>
</comment>
<evidence type="ECO:0000313" key="2">
    <source>
        <dbReference type="Proteomes" id="UP000053937"/>
    </source>
</evidence>
<protein>
    <submittedName>
        <fullName evidence="1">Uncharacterized protein</fullName>
    </submittedName>
</protein>
<dbReference type="Proteomes" id="UP000053937">
    <property type="component" value="Unassembled WGS sequence"/>
</dbReference>
<organism evidence="1 2">
    <name type="scientific">Chlorobium limicola</name>
    <dbReference type="NCBI Taxonomy" id="1092"/>
    <lineage>
        <taxon>Bacteria</taxon>
        <taxon>Pseudomonadati</taxon>
        <taxon>Chlorobiota</taxon>
        <taxon>Chlorobiia</taxon>
        <taxon>Chlorobiales</taxon>
        <taxon>Chlorobiaceae</taxon>
        <taxon>Chlorobium/Pelodictyon group</taxon>
        <taxon>Chlorobium</taxon>
    </lineage>
</organism>